<dbReference type="STRING" id="262668.GCA_000931715_03335"/>
<dbReference type="SUPFAM" id="SSF52038">
    <property type="entry name" value="Barstar-related"/>
    <property type="match status" value="1"/>
</dbReference>
<sequence>MIHLVSNFKNDDFISLDFLKEVVLLFCENRIDRQYWFSLSKSKKIAYLRVGYYHIATRPESVMELSEQVELDGKYIISKQDFLCHLGEEVNGILGYFGGCFDSLSDALTGGLNELKGVLRIKWINFSFSKEYFDDKNDLEVLLEILSQYSKLQLID</sequence>
<dbReference type="Proteomes" id="UP000017670">
    <property type="component" value="Unassembled WGS sequence"/>
</dbReference>
<name>N9EBQ0_9GAMM</name>
<organism evidence="3 4">
    <name type="scientific">Acinetobacter beijerinckii CIP 110307</name>
    <dbReference type="NCBI Taxonomy" id="1217648"/>
    <lineage>
        <taxon>Bacteria</taxon>
        <taxon>Pseudomonadati</taxon>
        <taxon>Pseudomonadota</taxon>
        <taxon>Gammaproteobacteria</taxon>
        <taxon>Moraxellales</taxon>
        <taxon>Moraxellaceae</taxon>
        <taxon>Acinetobacter</taxon>
    </lineage>
</organism>
<dbReference type="InterPro" id="IPR000468">
    <property type="entry name" value="Barstar"/>
</dbReference>
<evidence type="ECO:0000313" key="3">
    <source>
        <dbReference type="EMBL" id="ENW07642.1"/>
    </source>
</evidence>
<feature type="domain" description="Barstar (barnase inhibitor)" evidence="2">
    <location>
        <begin position="68"/>
        <end position="150"/>
    </location>
</feature>
<dbReference type="Pfam" id="PF01337">
    <property type="entry name" value="Barstar"/>
    <property type="match status" value="1"/>
</dbReference>
<dbReference type="AlphaFoldDB" id="N9EBQ0"/>
<dbReference type="PATRIC" id="fig|1217648.3.peg.823"/>
<dbReference type="RefSeq" id="WP_005058775.1">
    <property type="nucleotide sequence ID" value="NZ_KB849764.1"/>
</dbReference>
<dbReference type="InterPro" id="IPR035905">
    <property type="entry name" value="Barstar-like_sf"/>
</dbReference>
<reference evidence="3 4" key="1">
    <citation type="submission" date="2013-02" db="EMBL/GenBank/DDBJ databases">
        <title>The Genome Sequence of Acinetobacter beijerinckii CIP 110307.</title>
        <authorList>
            <consortium name="The Broad Institute Genome Sequencing Platform"/>
            <consortium name="The Broad Institute Genome Sequencing Center for Infectious Disease"/>
            <person name="Cerqueira G."/>
            <person name="Feldgarden M."/>
            <person name="Courvalin P."/>
            <person name="Perichon B."/>
            <person name="Grillot-Courvalin C."/>
            <person name="Clermont D."/>
            <person name="Rocha E."/>
            <person name="Yoon E.-J."/>
            <person name="Nemec A."/>
            <person name="Walker B."/>
            <person name="Young S.K."/>
            <person name="Zeng Q."/>
            <person name="Gargeya S."/>
            <person name="Fitzgerald M."/>
            <person name="Haas B."/>
            <person name="Abouelleil A."/>
            <person name="Alvarado L."/>
            <person name="Arachchi H.M."/>
            <person name="Berlin A.M."/>
            <person name="Chapman S.B."/>
            <person name="Dewar J."/>
            <person name="Goldberg J."/>
            <person name="Griggs A."/>
            <person name="Gujja S."/>
            <person name="Hansen M."/>
            <person name="Howarth C."/>
            <person name="Imamovic A."/>
            <person name="Larimer J."/>
            <person name="McCowan C."/>
            <person name="Murphy C."/>
            <person name="Neiman D."/>
            <person name="Pearson M."/>
            <person name="Priest M."/>
            <person name="Roberts A."/>
            <person name="Saif S."/>
            <person name="Shea T."/>
            <person name="Sisk P."/>
            <person name="Sykes S."/>
            <person name="Wortman J."/>
            <person name="Nusbaum C."/>
            <person name="Birren B."/>
        </authorList>
    </citation>
    <scope>NUCLEOTIDE SEQUENCE [LARGE SCALE GENOMIC DNA]</scope>
    <source>
        <strain evidence="3 4">CIP 110307</strain>
    </source>
</reference>
<dbReference type="GeneID" id="29855501"/>
<dbReference type="HOGENOM" id="CLU_1682830_0_0_6"/>
<dbReference type="eggNOG" id="ENOG5031A12">
    <property type="taxonomic scope" value="Bacteria"/>
</dbReference>
<comment type="caution">
    <text evidence="3">The sequence shown here is derived from an EMBL/GenBank/DDBJ whole genome shotgun (WGS) entry which is preliminary data.</text>
</comment>
<accession>N9EBQ0</accession>
<evidence type="ECO:0000259" key="2">
    <source>
        <dbReference type="Pfam" id="PF01337"/>
    </source>
</evidence>
<protein>
    <recommendedName>
        <fullName evidence="2">Barstar (barnase inhibitor) domain-containing protein</fullName>
    </recommendedName>
</protein>
<keyword evidence="4" id="KW-1185">Reference proteome</keyword>
<gene>
    <name evidence="3" type="ORF">F933_00838</name>
</gene>
<comment type="similarity">
    <text evidence="1">Belongs to the barstar family.</text>
</comment>
<dbReference type="EMBL" id="APQL01000004">
    <property type="protein sequence ID" value="ENW07642.1"/>
    <property type="molecule type" value="Genomic_DNA"/>
</dbReference>
<dbReference type="Gene3D" id="3.30.370.10">
    <property type="entry name" value="Barstar-like"/>
    <property type="match status" value="1"/>
</dbReference>
<proteinExistence type="inferred from homology"/>
<evidence type="ECO:0000256" key="1">
    <source>
        <dbReference type="ARBA" id="ARBA00006845"/>
    </source>
</evidence>
<evidence type="ECO:0000313" key="4">
    <source>
        <dbReference type="Proteomes" id="UP000017670"/>
    </source>
</evidence>